<dbReference type="SUPFAM" id="SSF158745">
    <property type="entry name" value="LanC-like"/>
    <property type="match status" value="1"/>
</dbReference>
<dbReference type="GO" id="GO:0005886">
    <property type="term" value="C:plasma membrane"/>
    <property type="evidence" value="ECO:0007669"/>
    <property type="project" value="TreeGrafter"/>
</dbReference>
<dbReference type="OrthoDB" id="10257263at2759"/>
<dbReference type="InParanoid" id="A0A0C3FRT0"/>
<accession>A0A0C3FRT0</accession>
<dbReference type="AlphaFoldDB" id="A0A0C3FRT0"/>
<keyword evidence="2" id="KW-1185">Reference proteome</keyword>
<protein>
    <submittedName>
        <fullName evidence="1">Uncharacterized protein</fullName>
    </submittedName>
</protein>
<dbReference type="PRINTS" id="PR01950">
    <property type="entry name" value="LANCSUPER"/>
</dbReference>
<dbReference type="PANTHER" id="PTHR12736:SF7">
    <property type="entry name" value="LANC-LIKE PROTEIN 3"/>
    <property type="match status" value="1"/>
</dbReference>
<dbReference type="HOGENOM" id="CLU_031140_0_0_1"/>
<dbReference type="GO" id="GO:0005975">
    <property type="term" value="P:carbohydrate metabolic process"/>
    <property type="evidence" value="ECO:0007669"/>
    <property type="project" value="InterPro"/>
</dbReference>
<name>A0A0C3FRT0_PILCF</name>
<gene>
    <name evidence="1" type="ORF">PILCRDRAFT_310248</name>
</gene>
<dbReference type="GO" id="GO:0031179">
    <property type="term" value="P:peptide modification"/>
    <property type="evidence" value="ECO:0007669"/>
    <property type="project" value="InterPro"/>
</dbReference>
<dbReference type="Gene3D" id="1.50.10.10">
    <property type="match status" value="1"/>
</dbReference>
<dbReference type="PANTHER" id="PTHR12736">
    <property type="entry name" value="LANC-LIKE PROTEIN"/>
    <property type="match status" value="1"/>
</dbReference>
<evidence type="ECO:0000313" key="1">
    <source>
        <dbReference type="EMBL" id="KIM86630.1"/>
    </source>
</evidence>
<sequence>MSTRYISHFHPPRTDPSTARAAILDALSQNVELVHEYYASHPSDVSVYIGSSGIATMDNYLSELSLPELPSHLFRGSDRYLHPALSRSSSKALAHPRDASKTGFLVSSIGLGTLILLRALQPPSEQRQSDTETQAQKTLSDAVPTSLELLNAALQLALALEHTATDDGCEVLYGRAGLLYALLRLRSTSDRNSSASTSARPPINPAVQTLVTNTVLTQLVDAIIQRGKNGSAAYAAELASASVRVTASPLMWTWHGKRYLGGAHGVVGILQMILSSPADCITMHIPILLDTVDWLLECKGGHRNWPSVAPTSSTTHRSDLLQCV</sequence>
<dbReference type="InterPro" id="IPR007822">
    <property type="entry name" value="LANC-like"/>
</dbReference>
<dbReference type="Proteomes" id="UP000054166">
    <property type="component" value="Unassembled WGS sequence"/>
</dbReference>
<dbReference type="EMBL" id="KN832981">
    <property type="protein sequence ID" value="KIM86630.1"/>
    <property type="molecule type" value="Genomic_DNA"/>
</dbReference>
<reference evidence="1 2" key="1">
    <citation type="submission" date="2014-04" db="EMBL/GenBank/DDBJ databases">
        <authorList>
            <consortium name="DOE Joint Genome Institute"/>
            <person name="Kuo A."/>
            <person name="Tarkka M."/>
            <person name="Buscot F."/>
            <person name="Kohler A."/>
            <person name="Nagy L.G."/>
            <person name="Floudas D."/>
            <person name="Copeland A."/>
            <person name="Barry K.W."/>
            <person name="Cichocki N."/>
            <person name="Veneault-Fourrey C."/>
            <person name="LaButti K."/>
            <person name="Lindquist E.A."/>
            <person name="Lipzen A."/>
            <person name="Lundell T."/>
            <person name="Morin E."/>
            <person name="Murat C."/>
            <person name="Sun H."/>
            <person name="Tunlid A."/>
            <person name="Henrissat B."/>
            <person name="Grigoriev I.V."/>
            <person name="Hibbett D.S."/>
            <person name="Martin F."/>
            <person name="Nordberg H.P."/>
            <person name="Cantor M.N."/>
            <person name="Hua S.X."/>
        </authorList>
    </citation>
    <scope>NUCLEOTIDE SEQUENCE [LARGE SCALE GENOMIC DNA]</scope>
    <source>
        <strain evidence="1 2">F 1598</strain>
    </source>
</reference>
<proteinExistence type="predicted"/>
<organism evidence="1 2">
    <name type="scientific">Piloderma croceum (strain F 1598)</name>
    <dbReference type="NCBI Taxonomy" id="765440"/>
    <lineage>
        <taxon>Eukaryota</taxon>
        <taxon>Fungi</taxon>
        <taxon>Dikarya</taxon>
        <taxon>Basidiomycota</taxon>
        <taxon>Agaricomycotina</taxon>
        <taxon>Agaricomycetes</taxon>
        <taxon>Agaricomycetidae</taxon>
        <taxon>Atheliales</taxon>
        <taxon>Atheliaceae</taxon>
        <taxon>Piloderma</taxon>
    </lineage>
</organism>
<dbReference type="InterPro" id="IPR012341">
    <property type="entry name" value="6hp_glycosidase-like_sf"/>
</dbReference>
<evidence type="ECO:0000313" key="2">
    <source>
        <dbReference type="Proteomes" id="UP000054166"/>
    </source>
</evidence>
<reference evidence="2" key="2">
    <citation type="submission" date="2015-01" db="EMBL/GenBank/DDBJ databases">
        <title>Evolutionary Origins and Diversification of the Mycorrhizal Mutualists.</title>
        <authorList>
            <consortium name="DOE Joint Genome Institute"/>
            <consortium name="Mycorrhizal Genomics Consortium"/>
            <person name="Kohler A."/>
            <person name="Kuo A."/>
            <person name="Nagy L.G."/>
            <person name="Floudas D."/>
            <person name="Copeland A."/>
            <person name="Barry K.W."/>
            <person name="Cichocki N."/>
            <person name="Veneault-Fourrey C."/>
            <person name="LaButti K."/>
            <person name="Lindquist E.A."/>
            <person name="Lipzen A."/>
            <person name="Lundell T."/>
            <person name="Morin E."/>
            <person name="Murat C."/>
            <person name="Riley R."/>
            <person name="Ohm R."/>
            <person name="Sun H."/>
            <person name="Tunlid A."/>
            <person name="Henrissat B."/>
            <person name="Grigoriev I.V."/>
            <person name="Hibbett D.S."/>
            <person name="Martin F."/>
        </authorList>
    </citation>
    <scope>NUCLEOTIDE SEQUENCE [LARGE SCALE GENOMIC DNA]</scope>
    <source>
        <strain evidence="2">F 1598</strain>
    </source>
</reference>
<dbReference type="Pfam" id="PF05147">
    <property type="entry name" value="LANC_like"/>
    <property type="match status" value="1"/>
</dbReference>